<dbReference type="Gene3D" id="3.30.565.10">
    <property type="entry name" value="Histidine kinase-like ATPase, C-terminal domain"/>
    <property type="match status" value="1"/>
</dbReference>
<dbReference type="Proteomes" id="UP000183162">
    <property type="component" value="Unassembled WGS sequence"/>
</dbReference>
<dbReference type="AlphaFoldDB" id="A0A1G9LI23"/>
<dbReference type="Pfam" id="PF02518">
    <property type="entry name" value="HATPase_c"/>
    <property type="match status" value="1"/>
</dbReference>
<dbReference type="PRINTS" id="PR00344">
    <property type="entry name" value="BCTRLSENSOR"/>
</dbReference>
<dbReference type="InterPro" id="IPR003661">
    <property type="entry name" value="HisK_dim/P_dom"/>
</dbReference>
<evidence type="ECO:0000256" key="8">
    <source>
        <dbReference type="SAM" id="Phobius"/>
    </source>
</evidence>
<dbReference type="GO" id="GO:0016036">
    <property type="term" value="P:cellular response to phosphate starvation"/>
    <property type="evidence" value="ECO:0007669"/>
    <property type="project" value="TreeGrafter"/>
</dbReference>
<evidence type="ECO:0000313" key="10">
    <source>
        <dbReference type="EMBL" id="SDL61590.1"/>
    </source>
</evidence>
<keyword evidence="8" id="KW-0812">Transmembrane</keyword>
<dbReference type="OrthoDB" id="9813151at2"/>
<dbReference type="SUPFAM" id="SSF55874">
    <property type="entry name" value="ATPase domain of HSP90 chaperone/DNA topoisomerase II/histidine kinase"/>
    <property type="match status" value="1"/>
</dbReference>
<dbReference type="EC" id="2.7.13.3" evidence="3"/>
<dbReference type="PANTHER" id="PTHR45453">
    <property type="entry name" value="PHOSPHATE REGULON SENSOR PROTEIN PHOR"/>
    <property type="match status" value="1"/>
</dbReference>
<keyword evidence="5" id="KW-0808">Transferase</keyword>
<evidence type="ECO:0000256" key="7">
    <source>
        <dbReference type="ARBA" id="ARBA00023012"/>
    </source>
</evidence>
<feature type="domain" description="Histidine kinase" evidence="9">
    <location>
        <begin position="181"/>
        <end position="391"/>
    </location>
</feature>
<dbReference type="InterPro" id="IPR004358">
    <property type="entry name" value="Sig_transdc_His_kin-like_C"/>
</dbReference>
<dbReference type="InterPro" id="IPR003594">
    <property type="entry name" value="HATPase_dom"/>
</dbReference>
<evidence type="ECO:0000256" key="3">
    <source>
        <dbReference type="ARBA" id="ARBA00012438"/>
    </source>
</evidence>
<reference evidence="10 11" key="1">
    <citation type="submission" date="2016-10" db="EMBL/GenBank/DDBJ databases">
        <authorList>
            <person name="de Groot N.N."/>
        </authorList>
    </citation>
    <scope>NUCLEOTIDE SEQUENCE [LARGE SCALE GENOMIC DNA]</scope>
    <source>
        <strain evidence="10 11">Sb09</strain>
    </source>
</reference>
<dbReference type="PANTHER" id="PTHR45453:SF1">
    <property type="entry name" value="PHOSPHATE REGULON SENSOR PROTEIN PHOR"/>
    <property type="match status" value="1"/>
</dbReference>
<dbReference type="InterPro" id="IPR036097">
    <property type="entry name" value="HisK_dim/P_sf"/>
</dbReference>
<dbReference type="SUPFAM" id="SSF47384">
    <property type="entry name" value="Homodimeric domain of signal transducing histidine kinase"/>
    <property type="match status" value="1"/>
</dbReference>
<keyword evidence="8" id="KW-0472">Membrane</keyword>
<dbReference type="InterPro" id="IPR050351">
    <property type="entry name" value="BphY/WalK/GraS-like"/>
</dbReference>
<evidence type="ECO:0000259" key="9">
    <source>
        <dbReference type="PROSITE" id="PS50109"/>
    </source>
</evidence>
<dbReference type="InterPro" id="IPR005467">
    <property type="entry name" value="His_kinase_dom"/>
</dbReference>
<gene>
    <name evidence="10" type="ORF">SAMN05216400_1134</name>
</gene>
<keyword evidence="4" id="KW-0597">Phosphoprotein</keyword>
<dbReference type="RefSeq" id="WP_074566891.1">
    <property type="nucleotide sequence ID" value="NZ_FNGX01000003.1"/>
</dbReference>
<evidence type="ECO:0000256" key="2">
    <source>
        <dbReference type="ARBA" id="ARBA00004370"/>
    </source>
</evidence>
<feature type="transmembrane region" description="Helical" evidence="8">
    <location>
        <begin position="7"/>
        <end position="28"/>
    </location>
</feature>
<comment type="subcellular location">
    <subcellularLocation>
        <location evidence="2">Membrane</location>
    </subcellularLocation>
</comment>
<feature type="transmembrane region" description="Helical" evidence="8">
    <location>
        <begin position="140"/>
        <end position="160"/>
    </location>
</feature>
<evidence type="ECO:0000256" key="1">
    <source>
        <dbReference type="ARBA" id="ARBA00000085"/>
    </source>
</evidence>
<dbReference type="EMBL" id="FNGX01000003">
    <property type="protein sequence ID" value="SDL61590.1"/>
    <property type="molecule type" value="Genomic_DNA"/>
</dbReference>
<dbReference type="GO" id="GO:0000155">
    <property type="term" value="F:phosphorelay sensor kinase activity"/>
    <property type="evidence" value="ECO:0007669"/>
    <property type="project" value="InterPro"/>
</dbReference>
<dbReference type="FunFam" id="1.10.287.130:FF:000001">
    <property type="entry name" value="Two-component sensor histidine kinase"/>
    <property type="match status" value="1"/>
</dbReference>
<evidence type="ECO:0000256" key="4">
    <source>
        <dbReference type="ARBA" id="ARBA00022553"/>
    </source>
</evidence>
<protein>
    <recommendedName>
        <fullName evidence="3">histidine kinase</fullName>
        <ecNumber evidence="3">2.7.13.3</ecNumber>
    </recommendedName>
</protein>
<evidence type="ECO:0000256" key="6">
    <source>
        <dbReference type="ARBA" id="ARBA00022777"/>
    </source>
</evidence>
<sequence length="393" mass="44961">MKNLRLKFVLITMSMLTVIIMILLFIGYRYDNYWDEMETYRVIQIVSNKGGVEEFSAQAVSSEAIVIATIDEKDNVSIKTNNTVLTNKEVKKVSKILLNCGKRKWKWKHYVYSLRENNDGTWQLVFVDMKNYASSFPKEVTLASFVIFILLLLTGVSVYLSRFIAKPAQDAINREKQFVSDASHELKTPIASIRANAQVLQTQISSNRYLDHIISETKRMEYLIQELLGLAKLDNKDYKTDFEKINLSEICQEMILNYESLAYEKGKCIEDKIVDGIEVMGQESQLKQLITILLDNAIKHSLEKGKISIELLQEKKIVFLRVSNSSQIYPDEVLKNLFERFYQAEGARNSSSNFGLGLAIAKAIVEKHKGKIKVWQADTVLTIEVQFPANKGV</sequence>
<evidence type="ECO:0000313" key="11">
    <source>
        <dbReference type="Proteomes" id="UP000183162"/>
    </source>
</evidence>
<keyword evidence="6 10" id="KW-0418">Kinase</keyword>
<dbReference type="CDD" id="cd00082">
    <property type="entry name" value="HisKA"/>
    <property type="match status" value="1"/>
</dbReference>
<dbReference type="PROSITE" id="PS50109">
    <property type="entry name" value="HIS_KIN"/>
    <property type="match status" value="1"/>
</dbReference>
<keyword evidence="7" id="KW-0902">Two-component regulatory system</keyword>
<proteinExistence type="predicted"/>
<dbReference type="SMART" id="SM00388">
    <property type="entry name" value="HisKA"/>
    <property type="match status" value="1"/>
</dbReference>
<accession>A0A1G9LI23</accession>
<evidence type="ECO:0000256" key="5">
    <source>
        <dbReference type="ARBA" id="ARBA00022679"/>
    </source>
</evidence>
<dbReference type="Pfam" id="PF00512">
    <property type="entry name" value="HisKA"/>
    <property type="match status" value="1"/>
</dbReference>
<keyword evidence="8" id="KW-1133">Transmembrane helix</keyword>
<dbReference type="SMART" id="SM00387">
    <property type="entry name" value="HATPase_c"/>
    <property type="match status" value="1"/>
</dbReference>
<dbReference type="GO" id="GO:0005886">
    <property type="term" value="C:plasma membrane"/>
    <property type="evidence" value="ECO:0007669"/>
    <property type="project" value="TreeGrafter"/>
</dbReference>
<dbReference type="InterPro" id="IPR036890">
    <property type="entry name" value="HATPase_C_sf"/>
</dbReference>
<dbReference type="GO" id="GO:0004721">
    <property type="term" value="F:phosphoprotein phosphatase activity"/>
    <property type="evidence" value="ECO:0007669"/>
    <property type="project" value="TreeGrafter"/>
</dbReference>
<comment type="catalytic activity">
    <reaction evidence="1">
        <text>ATP + protein L-histidine = ADP + protein N-phospho-L-histidine.</text>
        <dbReference type="EC" id="2.7.13.3"/>
    </reaction>
</comment>
<organism evidence="10 11">
    <name type="scientific">Streptococcus equinus</name>
    <name type="common">Streptococcus bovis</name>
    <dbReference type="NCBI Taxonomy" id="1335"/>
    <lineage>
        <taxon>Bacteria</taxon>
        <taxon>Bacillati</taxon>
        <taxon>Bacillota</taxon>
        <taxon>Bacilli</taxon>
        <taxon>Lactobacillales</taxon>
        <taxon>Streptococcaceae</taxon>
        <taxon>Streptococcus</taxon>
    </lineage>
</organism>
<name>A0A1G9LI23_STREI</name>
<dbReference type="Gene3D" id="1.10.287.130">
    <property type="match status" value="1"/>
</dbReference>